<evidence type="ECO:0000256" key="1">
    <source>
        <dbReference type="SAM" id="Coils"/>
    </source>
</evidence>
<organism evidence="2 3">
    <name type="scientific">Faecalibacter rhinopitheci</name>
    <dbReference type="NCBI Taxonomy" id="2779678"/>
    <lineage>
        <taxon>Bacteria</taxon>
        <taxon>Pseudomonadati</taxon>
        <taxon>Bacteroidota</taxon>
        <taxon>Flavobacteriia</taxon>
        <taxon>Flavobacteriales</taxon>
        <taxon>Weeksellaceae</taxon>
        <taxon>Faecalibacter</taxon>
    </lineage>
</organism>
<dbReference type="EMBL" id="JADGIK010000011">
    <property type="protein sequence ID" value="MBF0598251.1"/>
    <property type="molecule type" value="Genomic_DNA"/>
</dbReference>
<proteinExistence type="predicted"/>
<keyword evidence="1" id="KW-0175">Coiled coil</keyword>
<reference evidence="2" key="1">
    <citation type="submission" date="2020-10" db="EMBL/GenBank/DDBJ databases">
        <authorList>
            <person name="Lu T."/>
            <person name="Wang Q."/>
            <person name="Han X."/>
        </authorList>
    </citation>
    <scope>NUCLEOTIDE SEQUENCE</scope>
    <source>
        <strain evidence="2">WQ 117</strain>
    </source>
</reference>
<keyword evidence="3" id="KW-1185">Reference proteome</keyword>
<accession>A0A8J7KIR1</accession>
<evidence type="ECO:0008006" key="4">
    <source>
        <dbReference type="Google" id="ProtNLM"/>
    </source>
</evidence>
<sequence length="151" mass="17291">MSKNYTRKEVKDHLISLKEKEIKALEDSHKIYSDGADLDEETSLKMDDFAQQNQSTESARSLQVRIEQAKENLEAFRTVRPELINEITEGNVVFTDRVNFVIGLAFKEFEWGNKKFIGISTQAPIFQAIVGKRKGDTIEFNGITYTVEDIL</sequence>
<evidence type="ECO:0000313" key="2">
    <source>
        <dbReference type="EMBL" id="MBF0598251.1"/>
    </source>
</evidence>
<name>A0A8J7KIR1_9FLAO</name>
<dbReference type="RefSeq" id="WP_194183837.1">
    <property type="nucleotide sequence ID" value="NZ_JADGIK010000011.1"/>
</dbReference>
<dbReference type="Proteomes" id="UP000608754">
    <property type="component" value="Unassembled WGS sequence"/>
</dbReference>
<gene>
    <name evidence="2" type="ORF">IM532_12510</name>
</gene>
<protein>
    <recommendedName>
        <fullName evidence="4">Transcription elongation factor GreA</fullName>
    </recommendedName>
</protein>
<comment type="caution">
    <text evidence="2">The sequence shown here is derived from an EMBL/GenBank/DDBJ whole genome shotgun (WGS) entry which is preliminary data.</text>
</comment>
<feature type="coiled-coil region" evidence="1">
    <location>
        <begin position="52"/>
        <end position="86"/>
    </location>
</feature>
<evidence type="ECO:0000313" key="3">
    <source>
        <dbReference type="Proteomes" id="UP000608754"/>
    </source>
</evidence>
<dbReference type="AlphaFoldDB" id="A0A8J7KIR1"/>